<gene>
    <name evidence="1" type="ORF">M9H77_20275</name>
</gene>
<comment type="caution">
    <text evidence="1">The sequence shown here is derived from an EMBL/GenBank/DDBJ whole genome shotgun (WGS) entry which is preliminary data.</text>
</comment>
<proteinExistence type="predicted"/>
<keyword evidence="2" id="KW-1185">Reference proteome</keyword>
<reference evidence="2" key="1">
    <citation type="journal article" date="2023" name="Nat. Plants">
        <title>Single-cell RNA sequencing provides a high-resolution roadmap for understanding the multicellular compartmentation of specialized metabolism.</title>
        <authorList>
            <person name="Sun S."/>
            <person name="Shen X."/>
            <person name="Li Y."/>
            <person name="Li Y."/>
            <person name="Wang S."/>
            <person name="Li R."/>
            <person name="Zhang H."/>
            <person name="Shen G."/>
            <person name="Guo B."/>
            <person name="Wei J."/>
            <person name="Xu J."/>
            <person name="St-Pierre B."/>
            <person name="Chen S."/>
            <person name="Sun C."/>
        </authorList>
    </citation>
    <scope>NUCLEOTIDE SEQUENCE [LARGE SCALE GENOMIC DNA]</scope>
</reference>
<sequence>MNTSLPEMLHYLNTPENFNRGGGGGGGGGAAKMSVLERQQARNKWQQEQLQLQQLPIDYFGSDAQLNVFSVSAQSQHFQDLSNDQNLGGILTQAMKPDPGLADGIIHFGSIGRDNSSYGVRGYGNFTSFDVNNAVSRTASCPPAVAAAMAELATKGKETVLPEKLSSSSGRESFKKRKADKNHNPKAATEEENEEKKLKGNTEEKDAKLTAEQKSIIKNTANNNNNKTEPSDTSKENSKVSEVQKPDYIHVRARRGQATDSHSLAERVRREKISERMKYLQDLVPGCNKITGKAGMLDEIINYVQSLQRQVEFLSMKLAAVNPRLDFNIDNLIFPGTTPEFHTIGAASGINRPATYPSDSLQQVVSCCGLDIGVEPSDMILRRTLSAPVPIPEALTESPCFDHIQPPLTWDAELQSLYGMELQQARSSLLSQPCTGFIGGGNVKMEM</sequence>
<dbReference type="EMBL" id="CM044705">
    <property type="protein sequence ID" value="KAI5660952.1"/>
    <property type="molecule type" value="Genomic_DNA"/>
</dbReference>
<evidence type="ECO:0000313" key="1">
    <source>
        <dbReference type="EMBL" id="KAI5660952.1"/>
    </source>
</evidence>
<organism evidence="1 2">
    <name type="scientific">Catharanthus roseus</name>
    <name type="common">Madagascar periwinkle</name>
    <name type="synonym">Vinca rosea</name>
    <dbReference type="NCBI Taxonomy" id="4058"/>
    <lineage>
        <taxon>Eukaryota</taxon>
        <taxon>Viridiplantae</taxon>
        <taxon>Streptophyta</taxon>
        <taxon>Embryophyta</taxon>
        <taxon>Tracheophyta</taxon>
        <taxon>Spermatophyta</taxon>
        <taxon>Magnoliopsida</taxon>
        <taxon>eudicotyledons</taxon>
        <taxon>Gunneridae</taxon>
        <taxon>Pentapetalae</taxon>
        <taxon>asterids</taxon>
        <taxon>lamiids</taxon>
        <taxon>Gentianales</taxon>
        <taxon>Apocynaceae</taxon>
        <taxon>Rauvolfioideae</taxon>
        <taxon>Vinceae</taxon>
        <taxon>Catharanthinae</taxon>
        <taxon>Catharanthus</taxon>
    </lineage>
</organism>
<dbReference type="Proteomes" id="UP001060085">
    <property type="component" value="Linkage Group LG05"/>
</dbReference>
<evidence type="ECO:0000313" key="2">
    <source>
        <dbReference type="Proteomes" id="UP001060085"/>
    </source>
</evidence>
<accession>A0ACC0AKI8</accession>
<name>A0ACC0AKI8_CATRO</name>
<protein>
    <submittedName>
        <fullName evidence="1">Uncharacterized protein</fullName>
    </submittedName>
</protein>